<dbReference type="Proteomes" id="UP000250086">
    <property type="component" value="Unassembled WGS sequence"/>
</dbReference>
<sequence length="90" mass="10292">MDFEISDDGTLIRYSGANGDVVIPEGVKFIERGVVFDNENKITSLTLPKSLIGRKFEIYYRNGFVYNAQDNSVSNYFVNMRLNEQEATQE</sequence>
<proteinExistence type="predicted"/>
<evidence type="ECO:0000313" key="2">
    <source>
        <dbReference type="Proteomes" id="UP000250086"/>
    </source>
</evidence>
<name>A0A2X0VRW8_9GAMM</name>
<evidence type="ECO:0000313" key="1">
    <source>
        <dbReference type="EMBL" id="SPT70520.1"/>
    </source>
</evidence>
<keyword evidence="2" id="KW-1185">Reference proteome</keyword>
<dbReference type="AlphaFoldDB" id="A0A2X0VRW8"/>
<protein>
    <submittedName>
        <fullName evidence="1">Uncharacterized protein</fullName>
    </submittedName>
</protein>
<dbReference type="EMBL" id="UAPV01000001">
    <property type="protein sequence ID" value="SPT70520.1"/>
    <property type="molecule type" value="Genomic_DNA"/>
</dbReference>
<dbReference type="OrthoDB" id="1779508at2"/>
<dbReference type="RefSeq" id="WP_113744581.1">
    <property type="nucleotide sequence ID" value="NZ_UAPU01000005.1"/>
</dbReference>
<organism evidence="1 2">
    <name type="scientific">Anaerobiospirillum thomasii</name>
    <dbReference type="NCBI Taxonomy" id="179995"/>
    <lineage>
        <taxon>Bacteria</taxon>
        <taxon>Pseudomonadati</taxon>
        <taxon>Pseudomonadota</taxon>
        <taxon>Gammaproteobacteria</taxon>
        <taxon>Aeromonadales</taxon>
        <taxon>Succinivibrionaceae</taxon>
        <taxon>Anaerobiospirillum</taxon>
    </lineage>
</organism>
<reference evidence="1 2" key="1">
    <citation type="submission" date="2018-06" db="EMBL/GenBank/DDBJ databases">
        <authorList>
            <consortium name="Pathogen Informatics"/>
            <person name="Doyle S."/>
        </authorList>
    </citation>
    <scope>NUCLEOTIDE SEQUENCE [LARGE SCALE GENOMIC DNA]</scope>
    <source>
        <strain evidence="1 2">NCTC13093</strain>
    </source>
</reference>
<gene>
    <name evidence="1" type="ORF">NCTC13093_01936</name>
</gene>
<accession>A0A2X0VRW8</accession>